<dbReference type="InterPro" id="IPR027598">
    <property type="entry name" value="Amphi-Trp_dom"/>
</dbReference>
<dbReference type="PATRIC" id="fig|547559.17.peg.881"/>
<keyword evidence="5" id="KW-1185">Reference proteome</keyword>
<feature type="region of interest" description="Disordered" evidence="1">
    <location>
        <begin position="75"/>
        <end position="105"/>
    </location>
</feature>
<dbReference type="EMBL" id="AOHS01000022">
    <property type="protein sequence ID" value="ELY32146.1"/>
    <property type="molecule type" value="Genomic_DNA"/>
</dbReference>
<evidence type="ECO:0000313" key="6">
    <source>
        <dbReference type="Proteomes" id="UP000011543"/>
    </source>
</evidence>
<protein>
    <recommendedName>
        <fullName evidence="2">Amphi-Trp domain-containing protein</fullName>
    </recommendedName>
</protein>
<reference evidence="4 6" key="3">
    <citation type="journal article" date="2014" name="PLoS Genet.">
        <title>Phylogenetically driven sequencing of extremely halophilic archaea reveals strategies for static and dynamic osmo-response.</title>
        <authorList>
            <person name="Becker E.A."/>
            <person name="Seitzer P.M."/>
            <person name="Tritt A."/>
            <person name="Larsen D."/>
            <person name="Krusor M."/>
            <person name="Yao A.I."/>
            <person name="Wu D."/>
            <person name="Madern D."/>
            <person name="Eisen J.A."/>
            <person name="Darling A.E."/>
            <person name="Facciotti M.T."/>
        </authorList>
    </citation>
    <scope>NUCLEOTIDE SEQUENCE [LARGE SCALE GENOMIC DNA]</scope>
    <source>
        <strain evidence="6">ATCC 43099 / DSM 3394 / CCM 3739 / CIP 104546 / IAM 13178 / JCM 8861 / NBRC 102185 / NCIMB 2190 / MS3</strain>
        <strain evidence="4">MS-3</strain>
    </source>
</reference>
<gene>
    <name evidence="3" type="ordered locus">Nmag_3158</name>
    <name evidence="4" type="ORF">C500_04608</name>
</gene>
<dbReference type="AlphaFoldDB" id="D3SRT6"/>
<dbReference type="Proteomes" id="UP000011543">
    <property type="component" value="Unassembled WGS sequence"/>
</dbReference>
<dbReference type="PaxDb" id="547559-Nmag_3158"/>
<proteinExistence type="predicted"/>
<dbReference type="OrthoDB" id="282103at2157"/>
<reference evidence="5" key="1">
    <citation type="submission" date="2010-02" db="EMBL/GenBank/DDBJ databases">
        <title>Complete sequence of chromosome of Natrialba magadii ATCC 43099.</title>
        <authorList>
            <consortium name="US DOE Joint Genome Institute"/>
            <person name="Lucas S."/>
            <person name="Copeland A."/>
            <person name="Lapidus A."/>
            <person name="Cheng J.-F."/>
            <person name="Bruce D."/>
            <person name="Goodwin L."/>
            <person name="Pitluck S."/>
            <person name="Davenport K."/>
            <person name="Saunders E."/>
            <person name="Detter J.C."/>
            <person name="Han C."/>
            <person name="Tapia R."/>
            <person name="Land M."/>
            <person name="Hauser L."/>
            <person name="Kyrpides N."/>
            <person name="Mikhailova N."/>
            <person name="De Castro R.E."/>
            <person name="Maupin-Furlow J.A."/>
            <person name="Woyke T."/>
        </authorList>
    </citation>
    <scope>NUCLEOTIDE SEQUENCE [LARGE SCALE GENOMIC DNA]</scope>
    <source>
        <strain evidence="5">ATCC 43099 / DSM 3394 / CCM 3739 / CIP 104546 / IAM 13178 / JCM 8861 / NBRC 102185 / NCIMB 2190 / MS3</strain>
    </source>
</reference>
<evidence type="ECO:0000256" key="1">
    <source>
        <dbReference type="SAM" id="MobiDB-lite"/>
    </source>
</evidence>
<dbReference type="Proteomes" id="UP000001879">
    <property type="component" value="Chromosome"/>
</dbReference>
<sequence length="105" mass="11594">MGETTTYDDEVSRSEAADLLEAIAAELGGTGTADIRVGNKLLTLSPDDRLEYGIEVEERSPMLGGEREEVTITLGWEEATADADIEQERDHRPDEEREEQDDGVL</sequence>
<evidence type="ECO:0000313" key="4">
    <source>
        <dbReference type="EMBL" id="ELY32146.1"/>
    </source>
</evidence>
<dbReference type="Pfam" id="PF20068">
    <property type="entry name" value="Amphi-Trp"/>
    <property type="match status" value="1"/>
</dbReference>
<dbReference type="RefSeq" id="WP_004267110.1">
    <property type="nucleotide sequence ID" value="NC_013922.1"/>
</dbReference>
<dbReference type="HOGENOM" id="CLU_170796_1_0_2"/>
<organism evidence="3 5">
    <name type="scientific">Natrialba magadii (strain ATCC 43099 / DSM 3394 / CCM 3739 / CIP 104546 / IAM 13178 / JCM 8861 / NBRC 102185 / NCIMB 2190 / MS3)</name>
    <name type="common">Natronobacterium magadii</name>
    <dbReference type="NCBI Taxonomy" id="547559"/>
    <lineage>
        <taxon>Archaea</taxon>
        <taxon>Methanobacteriati</taxon>
        <taxon>Methanobacteriota</taxon>
        <taxon>Stenosarchaea group</taxon>
        <taxon>Halobacteria</taxon>
        <taxon>Halobacteriales</taxon>
        <taxon>Natrialbaceae</taxon>
        <taxon>Natrialba</taxon>
    </lineage>
</organism>
<name>D3SRT6_NATMM</name>
<feature type="compositionally biased region" description="Basic and acidic residues" evidence="1">
    <location>
        <begin position="86"/>
        <end position="95"/>
    </location>
</feature>
<dbReference type="NCBIfam" id="TIGR04354">
    <property type="entry name" value="amphi-Trp"/>
    <property type="match status" value="1"/>
</dbReference>
<reference evidence="3 5" key="2">
    <citation type="journal article" date="2012" name="BMC Genomics">
        <title>A comparative genomics perspective on the genetic content of the alkaliphilic haloarchaeon Natrialba magadii ATCC 43099T.</title>
        <authorList>
            <person name="Siddaramappa S."/>
            <person name="Challacombe J.F."/>
            <person name="Decastro R.E."/>
            <person name="Pfeiffer F."/>
            <person name="Sastre D.E."/>
            <person name="Gimenez M.I."/>
            <person name="Paggi R.A."/>
            <person name="Detter J.C."/>
            <person name="Davenport K.W."/>
            <person name="Goodwin L.A."/>
            <person name="Kyrpides N."/>
            <person name="Tapia R."/>
            <person name="Pitluck S."/>
            <person name="Lucas S."/>
            <person name="Woyke T."/>
            <person name="Maupin-Furlow J.A."/>
        </authorList>
    </citation>
    <scope>NUCLEOTIDE SEQUENCE [LARGE SCALE GENOMIC DNA]</scope>
    <source>
        <strain evidence="3">ATCC 43099</strain>
        <strain evidence="5">ATCC 43099 / DSM 3394 / CCM 3739 / CIP 104546 / IAM 13178 / JCM 8861 / NBRC 102185 / NCIMB 2190 / MS3</strain>
    </source>
</reference>
<dbReference type="EMBL" id="CP001932">
    <property type="protein sequence ID" value="ADD06710.1"/>
    <property type="molecule type" value="Genomic_DNA"/>
</dbReference>
<dbReference type="KEGG" id="nmg:Nmag_3158"/>
<evidence type="ECO:0000259" key="2">
    <source>
        <dbReference type="Pfam" id="PF20068"/>
    </source>
</evidence>
<accession>D3SRT6</accession>
<feature type="compositionally biased region" description="Acidic residues" evidence="1">
    <location>
        <begin position="96"/>
        <end position="105"/>
    </location>
</feature>
<reference evidence="3" key="4">
    <citation type="submission" date="2016-09" db="EMBL/GenBank/DDBJ databases">
        <authorList>
            <person name="Pfeiffer F."/>
        </authorList>
    </citation>
    <scope>NUCLEOTIDE SEQUENCE</scope>
    <source>
        <strain evidence="3">ATCC 43099</strain>
    </source>
</reference>
<dbReference type="STRING" id="547559.Nmag_3158"/>
<evidence type="ECO:0000313" key="5">
    <source>
        <dbReference type="Proteomes" id="UP000001879"/>
    </source>
</evidence>
<dbReference type="GeneID" id="8826019"/>
<dbReference type="eggNOG" id="arCOG04789">
    <property type="taxonomic scope" value="Archaea"/>
</dbReference>
<feature type="domain" description="Amphi-Trp" evidence="2">
    <location>
        <begin position="8"/>
        <end position="84"/>
    </location>
</feature>
<evidence type="ECO:0000313" key="3">
    <source>
        <dbReference type="EMBL" id="ADD06710.1"/>
    </source>
</evidence>